<name>A0ABX8J673_9BACT</name>
<proteinExistence type="predicted"/>
<gene>
    <name evidence="1" type="ORF">KP004_01730</name>
</gene>
<protein>
    <submittedName>
        <fullName evidence="1">Uncharacterized protein</fullName>
    </submittedName>
</protein>
<sequence>MGGSAYQIFGSLDQRHLEQRPIKKTVIDMLLGRQRYIEPKQFKMGNTTMFEIPAEELAPLKTEFFSFLRKAMPIPWNATTGTFDYLDLDIMTIYMRGDGFQGAKDIKWYLQLTFSGCAGMAQVSSDVAAHWAEIWFKAERTTIQERLERFGFRPEENPADEGPDLLFFPLPEGGYAEYSSDQQEMFIKEQEYGFHFSFDSAIEEAEPDQGLALLQRLESDYASIMTDGKCRCQLCSPDFVP</sequence>
<evidence type="ECO:0000313" key="1">
    <source>
        <dbReference type="EMBL" id="QWV93938.1"/>
    </source>
</evidence>
<dbReference type="RefSeq" id="WP_216800672.1">
    <property type="nucleotide sequence ID" value="NZ_CP076723.1"/>
</dbReference>
<organism evidence="1 2">
    <name type="scientific">Geomonas oryzisoli</name>
    <dbReference type="NCBI Taxonomy" id="2847992"/>
    <lineage>
        <taxon>Bacteria</taxon>
        <taxon>Pseudomonadati</taxon>
        <taxon>Thermodesulfobacteriota</taxon>
        <taxon>Desulfuromonadia</taxon>
        <taxon>Geobacterales</taxon>
        <taxon>Geobacteraceae</taxon>
        <taxon>Geomonas</taxon>
    </lineage>
</organism>
<dbReference type="Proteomes" id="UP000683557">
    <property type="component" value="Chromosome"/>
</dbReference>
<reference evidence="1 2" key="1">
    <citation type="submission" date="2021-06" db="EMBL/GenBank/DDBJ databases">
        <title>Gemonas diversity in paddy soil.</title>
        <authorList>
            <person name="Liu G."/>
        </authorList>
    </citation>
    <scope>NUCLEOTIDE SEQUENCE [LARGE SCALE GENOMIC DNA]</scope>
    <source>
        <strain evidence="1 2">RG10</strain>
    </source>
</reference>
<dbReference type="EMBL" id="CP076723">
    <property type="protein sequence ID" value="QWV93938.1"/>
    <property type="molecule type" value="Genomic_DNA"/>
</dbReference>
<accession>A0ABX8J673</accession>
<keyword evidence="2" id="KW-1185">Reference proteome</keyword>
<evidence type="ECO:0000313" key="2">
    <source>
        <dbReference type="Proteomes" id="UP000683557"/>
    </source>
</evidence>